<keyword evidence="1" id="KW-0472">Membrane</keyword>
<keyword evidence="3" id="KW-1185">Reference proteome</keyword>
<evidence type="ECO:0000256" key="1">
    <source>
        <dbReference type="SAM" id="Phobius"/>
    </source>
</evidence>
<comment type="caution">
    <text evidence="2">The sequence shown here is derived from an EMBL/GenBank/DDBJ whole genome shotgun (WGS) entry which is preliminary data.</text>
</comment>
<dbReference type="Proteomes" id="UP000321717">
    <property type="component" value="Unassembled WGS sequence"/>
</dbReference>
<dbReference type="AlphaFoldDB" id="A0A512HGS0"/>
<accession>A0A512HGS0</accession>
<evidence type="ECO:0000313" key="2">
    <source>
        <dbReference type="EMBL" id="GEO84654.1"/>
    </source>
</evidence>
<organism evidence="2 3">
    <name type="scientific">Ciceribacter naphthalenivorans</name>
    <dbReference type="NCBI Taxonomy" id="1118451"/>
    <lineage>
        <taxon>Bacteria</taxon>
        <taxon>Pseudomonadati</taxon>
        <taxon>Pseudomonadota</taxon>
        <taxon>Alphaproteobacteria</taxon>
        <taxon>Hyphomicrobiales</taxon>
        <taxon>Rhizobiaceae</taxon>
        <taxon>Ciceribacter</taxon>
    </lineage>
</organism>
<evidence type="ECO:0000313" key="3">
    <source>
        <dbReference type="Proteomes" id="UP000321717"/>
    </source>
</evidence>
<keyword evidence="1" id="KW-1133">Transmembrane helix</keyword>
<gene>
    <name evidence="2" type="ORF">RNA01_15860</name>
</gene>
<reference evidence="2 3" key="1">
    <citation type="submission" date="2019-07" db="EMBL/GenBank/DDBJ databases">
        <title>Whole genome shotgun sequence of Rhizobium naphthalenivorans NBRC 107585.</title>
        <authorList>
            <person name="Hosoyama A."/>
            <person name="Uohara A."/>
            <person name="Ohji S."/>
            <person name="Ichikawa N."/>
        </authorList>
    </citation>
    <scope>NUCLEOTIDE SEQUENCE [LARGE SCALE GENOMIC DNA]</scope>
    <source>
        <strain evidence="2 3">NBRC 107585</strain>
    </source>
</reference>
<protein>
    <submittedName>
        <fullName evidence="2">Uncharacterized protein</fullName>
    </submittedName>
</protein>
<feature type="transmembrane region" description="Helical" evidence="1">
    <location>
        <begin position="12"/>
        <end position="29"/>
    </location>
</feature>
<dbReference type="EMBL" id="BJZP01000006">
    <property type="protein sequence ID" value="GEO84654.1"/>
    <property type="molecule type" value="Genomic_DNA"/>
</dbReference>
<proteinExistence type="predicted"/>
<keyword evidence="1" id="KW-0812">Transmembrane</keyword>
<name>A0A512HGS0_9HYPH</name>
<sequence length="61" mass="6823">MEDHLRQEILKFTIALVALLFAMAAWWFIGGQAIPLAALTMVGALYNQTPWGKYEKDPSGK</sequence>